<proteinExistence type="predicted"/>
<dbReference type="EMBL" id="QBIY01012866">
    <property type="protein sequence ID" value="RXN15044.1"/>
    <property type="molecule type" value="Genomic_DNA"/>
</dbReference>
<gene>
    <name evidence="2" type="ORF">ROHU_028366</name>
</gene>
<evidence type="ECO:0000313" key="3">
    <source>
        <dbReference type="Proteomes" id="UP000290572"/>
    </source>
</evidence>
<dbReference type="AlphaFoldDB" id="A0A498M720"/>
<keyword evidence="3" id="KW-1185">Reference proteome</keyword>
<evidence type="ECO:0000313" key="2">
    <source>
        <dbReference type="EMBL" id="RXN15044.1"/>
    </source>
</evidence>
<name>A0A498M720_LABRO</name>
<feature type="compositionally biased region" description="Polar residues" evidence="1">
    <location>
        <begin position="29"/>
        <end position="39"/>
    </location>
</feature>
<protein>
    <submittedName>
        <fullName evidence="2">Uncharacterized protein</fullName>
    </submittedName>
</protein>
<dbReference type="Proteomes" id="UP000290572">
    <property type="component" value="Unassembled WGS sequence"/>
</dbReference>
<comment type="caution">
    <text evidence="2">The sequence shown here is derived from an EMBL/GenBank/DDBJ whole genome shotgun (WGS) entry which is preliminary data.</text>
</comment>
<feature type="region of interest" description="Disordered" evidence="1">
    <location>
        <begin position="17"/>
        <end position="80"/>
    </location>
</feature>
<organism evidence="2 3">
    <name type="scientific">Labeo rohita</name>
    <name type="common">Indian major carp</name>
    <name type="synonym">Cyprinus rohita</name>
    <dbReference type="NCBI Taxonomy" id="84645"/>
    <lineage>
        <taxon>Eukaryota</taxon>
        <taxon>Metazoa</taxon>
        <taxon>Chordata</taxon>
        <taxon>Craniata</taxon>
        <taxon>Vertebrata</taxon>
        <taxon>Euteleostomi</taxon>
        <taxon>Actinopterygii</taxon>
        <taxon>Neopterygii</taxon>
        <taxon>Teleostei</taxon>
        <taxon>Ostariophysi</taxon>
        <taxon>Cypriniformes</taxon>
        <taxon>Cyprinidae</taxon>
        <taxon>Labeoninae</taxon>
        <taxon>Labeonini</taxon>
        <taxon>Labeo</taxon>
    </lineage>
</organism>
<accession>A0A498M720</accession>
<sequence>MPSPWATVARRIWYEDQVRSKERPAGIPSSVSGATSGIWQNAARVKPPPSARVPGRTGQGASSPGTARAAPATPEGGLRGRWSFYPPSGYQYIPGRIRPAAVGGGVLERPQPHASMTLVGTGVGGRPLLRDLTDLRRRGC</sequence>
<reference evidence="2 3" key="1">
    <citation type="submission" date="2018-03" db="EMBL/GenBank/DDBJ databases">
        <title>Draft genome sequence of Rohu Carp (Labeo rohita).</title>
        <authorList>
            <person name="Das P."/>
            <person name="Kushwaha B."/>
            <person name="Joshi C.G."/>
            <person name="Kumar D."/>
            <person name="Nagpure N.S."/>
            <person name="Sahoo L."/>
            <person name="Das S.P."/>
            <person name="Bit A."/>
            <person name="Patnaik S."/>
            <person name="Meher P.K."/>
            <person name="Jayasankar P."/>
            <person name="Koringa P.G."/>
            <person name="Patel N.V."/>
            <person name="Hinsu A.T."/>
            <person name="Kumar R."/>
            <person name="Pandey M."/>
            <person name="Agarwal S."/>
            <person name="Srivastava S."/>
            <person name="Singh M."/>
            <person name="Iquebal M.A."/>
            <person name="Jaiswal S."/>
            <person name="Angadi U.B."/>
            <person name="Kumar N."/>
            <person name="Raza M."/>
            <person name="Shah T.M."/>
            <person name="Rai A."/>
            <person name="Jena J.K."/>
        </authorList>
    </citation>
    <scope>NUCLEOTIDE SEQUENCE [LARGE SCALE GENOMIC DNA]</scope>
    <source>
        <strain evidence="2">DASCIFA01</strain>
        <tissue evidence="2">Testis</tissue>
    </source>
</reference>
<evidence type="ECO:0000256" key="1">
    <source>
        <dbReference type="SAM" id="MobiDB-lite"/>
    </source>
</evidence>